<feature type="domain" description="Nudix hydrolase" evidence="2">
    <location>
        <begin position="28"/>
        <end position="157"/>
    </location>
</feature>
<evidence type="ECO:0000259" key="2">
    <source>
        <dbReference type="PROSITE" id="PS51462"/>
    </source>
</evidence>
<reference evidence="3 4" key="1">
    <citation type="submission" date="2020-10" db="EMBL/GenBank/DDBJ databases">
        <title>Mouse Oral microbiota.</title>
        <authorList>
            <person name="Joseph S."/>
            <person name="Aduse-Opoku J."/>
        </authorList>
    </citation>
    <scope>NUCLEOTIDE SEQUENCE [LARGE SCALE GENOMIC DNA]</scope>
    <source>
        <strain evidence="3 4">19428wE5_W307</strain>
    </source>
</reference>
<organism evidence="3 4">
    <name type="scientific">Jeotgalicoccus nanhaiensis</name>
    <dbReference type="NCBI Taxonomy" id="568603"/>
    <lineage>
        <taxon>Bacteria</taxon>
        <taxon>Bacillati</taxon>
        <taxon>Bacillota</taxon>
        <taxon>Bacilli</taxon>
        <taxon>Bacillales</taxon>
        <taxon>Staphylococcaceae</taxon>
        <taxon>Jeotgalicoccus</taxon>
    </lineage>
</organism>
<keyword evidence="1" id="KW-0378">Hydrolase</keyword>
<dbReference type="InterPro" id="IPR000086">
    <property type="entry name" value="NUDIX_hydrolase_dom"/>
</dbReference>
<evidence type="ECO:0000313" key="3">
    <source>
        <dbReference type="EMBL" id="MBF0753501.1"/>
    </source>
</evidence>
<dbReference type="Proteomes" id="UP000647980">
    <property type="component" value="Unassembled WGS sequence"/>
</dbReference>
<dbReference type="CDD" id="cd04693">
    <property type="entry name" value="NUDIX_Hydrolase"/>
    <property type="match status" value="1"/>
</dbReference>
<dbReference type="RefSeq" id="WP_135097044.1">
    <property type="nucleotide sequence ID" value="NZ_JADGLW010000002.1"/>
</dbReference>
<keyword evidence="4" id="KW-1185">Reference proteome</keyword>
<dbReference type="InterPro" id="IPR015797">
    <property type="entry name" value="NUDIX_hydrolase-like_dom_sf"/>
</dbReference>
<proteinExistence type="predicted"/>
<dbReference type="PROSITE" id="PS51462">
    <property type="entry name" value="NUDIX"/>
    <property type="match status" value="1"/>
</dbReference>
<dbReference type="PROSITE" id="PS00893">
    <property type="entry name" value="NUDIX_BOX"/>
    <property type="match status" value="1"/>
</dbReference>
<dbReference type="Pfam" id="PF00293">
    <property type="entry name" value="NUDIX"/>
    <property type="match status" value="1"/>
</dbReference>
<accession>A0ABR9XXP6</accession>
<sequence length="173" mass="20254">MELWDLYDKHRKLTNQTMTRGDAMLKDTYHLVIHVVIFNSKNQMLIQKRKYDKVSNPNMWDISAGGSVTAGETSQQGAMRETEEELGLNIDLHNQLPHLSITFERGYDDIYIVNREADLRTLAVPNEEVSDVKWASIDEIYQMIDDKTFISYRKSLIQLLFDMRYQYGAVKRD</sequence>
<dbReference type="PANTHER" id="PTHR10885">
    <property type="entry name" value="ISOPENTENYL-DIPHOSPHATE DELTA-ISOMERASE"/>
    <property type="match status" value="1"/>
</dbReference>
<name>A0ABR9XXP6_9STAP</name>
<evidence type="ECO:0000313" key="4">
    <source>
        <dbReference type="Proteomes" id="UP000647980"/>
    </source>
</evidence>
<dbReference type="SUPFAM" id="SSF55811">
    <property type="entry name" value="Nudix"/>
    <property type="match status" value="1"/>
</dbReference>
<gene>
    <name evidence="3" type="ORF">IR135_04400</name>
</gene>
<comment type="caution">
    <text evidence="3">The sequence shown here is derived from an EMBL/GenBank/DDBJ whole genome shotgun (WGS) entry which is preliminary data.</text>
</comment>
<protein>
    <submittedName>
        <fullName evidence="3">NUDIX domain-containing protein</fullName>
    </submittedName>
</protein>
<evidence type="ECO:0000256" key="1">
    <source>
        <dbReference type="ARBA" id="ARBA00022801"/>
    </source>
</evidence>
<dbReference type="PANTHER" id="PTHR10885:SF0">
    <property type="entry name" value="ISOPENTENYL-DIPHOSPHATE DELTA-ISOMERASE"/>
    <property type="match status" value="1"/>
</dbReference>
<dbReference type="InterPro" id="IPR020084">
    <property type="entry name" value="NUDIX_hydrolase_CS"/>
</dbReference>
<dbReference type="EMBL" id="JADGLW010000002">
    <property type="protein sequence ID" value="MBF0753501.1"/>
    <property type="molecule type" value="Genomic_DNA"/>
</dbReference>
<dbReference type="Gene3D" id="3.90.79.10">
    <property type="entry name" value="Nucleoside Triphosphate Pyrophosphohydrolase"/>
    <property type="match status" value="1"/>
</dbReference>